<reference evidence="2 3" key="1">
    <citation type="submission" date="2020-07" db="EMBL/GenBank/DDBJ databases">
        <title>Vallitalea guaymasensis genome.</title>
        <authorList>
            <person name="Postec A."/>
        </authorList>
    </citation>
    <scope>NUCLEOTIDE SEQUENCE [LARGE SCALE GENOMIC DNA]</scope>
    <source>
        <strain evidence="2 3">Ra1766G1</strain>
    </source>
</reference>
<keyword evidence="1" id="KW-1133">Transmembrane helix</keyword>
<dbReference type="RefSeq" id="WP_212691518.1">
    <property type="nucleotide sequence ID" value="NZ_CP058561.1"/>
</dbReference>
<dbReference type="AlphaFoldDB" id="A0A8J8SEA8"/>
<dbReference type="KEGG" id="vgu:HYG85_22380"/>
<evidence type="ECO:0000313" key="2">
    <source>
        <dbReference type="EMBL" id="QUH31524.1"/>
    </source>
</evidence>
<sequence>MRQPKGEYGYIGSQKRSYLLLTIIGFLIILTLYIIDRYVFTKGNVLLLITVLLALPEAQFLVKYILYRQYKEGKEEVYRKFEKISDRLVYLSSLVVVRGKKTLFYQIAVVSDKEIILLIDEKKTRKQVFEYKELIEKLIKPKGYLAQVKVYNDEQAMYSYVITQLSTLLNNVDTENQVALANVLLDNSI</sequence>
<organism evidence="2 3">
    <name type="scientific">Vallitalea guaymasensis</name>
    <dbReference type="NCBI Taxonomy" id="1185412"/>
    <lineage>
        <taxon>Bacteria</taxon>
        <taxon>Bacillati</taxon>
        <taxon>Bacillota</taxon>
        <taxon>Clostridia</taxon>
        <taxon>Lachnospirales</taxon>
        <taxon>Vallitaleaceae</taxon>
        <taxon>Vallitalea</taxon>
    </lineage>
</organism>
<keyword evidence="1" id="KW-0812">Transmembrane</keyword>
<dbReference type="Proteomes" id="UP000677305">
    <property type="component" value="Chromosome"/>
</dbReference>
<keyword evidence="1" id="KW-0472">Membrane</keyword>
<feature type="transmembrane region" description="Helical" evidence="1">
    <location>
        <begin position="47"/>
        <end position="66"/>
    </location>
</feature>
<accession>A0A8J8SEA8</accession>
<evidence type="ECO:0000313" key="3">
    <source>
        <dbReference type="Proteomes" id="UP000677305"/>
    </source>
</evidence>
<name>A0A8J8SEA8_9FIRM</name>
<feature type="transmembrane region" description="Helical" evidence="1">
    <location>
        <begin position="18"/>
        <end position="35"/>
    </location>
</feature>
<proteinExistence type="predicted"/>
<gene>
    <name evidence="2" type="ORF">HYG85_22380</name>
</gene>
<protein>
    <submittedName>
        <fullName evidence="2">Uncharacterized protein</fullName>
    </submittedName>
</protein>
<keyword evidence="3" id="KW-1185">Reference proteome</keyword>
<dbReference type="EMBL" id="CP058561">
    <property type="protein sequence ID" value="QUH31524.1"/>
    <property type="molecule type" value="Genomic_DNA"/>
</dbReference>
<evidence type="ECO:0000256" key="1">
    <source>
        <dbReference type="SAM" id="Phobius"/>
    </source>
</evidence>